<dbReference type="OMA" id="CYICRAV"/>
<evidence type="ECO:0000313" key="3">
    <source>
        <dbReference type="Proteomes" id="UP000271162"/>
    </source>
</evidence>
<evidence type="ECO:0000313" key="4">
    <source>
        <dbReference type="WBParaSite" id="NBR_0001890301-mRNA-1"/>
    </source>
</evidence>
<keyword evidence="1" id="KW-1133">Transmembrane helix</keyword>
<gene>
    <name evidence="2" type="ORF">NBR_LOCUS18904</name>
</gene>
<organism evidence="4">
    <name type="scientific">Nippostrongylus brasiliensis</name>
    <name type="common">Rat hookworm</name>
    <dbReference type="NCBI Taxonomy" id="27835"/>
    <lineage>
        <taxon>Eukaryota</taxon>
        <taxon>Metazoa</taxon>
        <taxon>Ecdysozoa</taxon>
        <taxon>Nematoda</taxon>
        <taxon>Chromadorea</taxon>
        <taxon>Rhabditida</taxon>
        <taxon>Rhabditina</taxon>
        <taxon>Rhabditomorpha</taxon>
        <taxon>Strongyloidea</taxon>
        <taxon>Heligmosomidae</taxon>
        <taxon>Nippostrongylus</taxon>
    </lineage>
</organism>
<dbReference type="EMBL" id="UYSL01023745">
    <property type="protein sequence ID" value="VDL82632.1"/>
    <property type="molecule type" value="Genomic_DNA"/>
</dbReference>
<dbReference type="Proteomes" id="UP000271162">
    <property type="component" value="Unassembled WGS sequence"/>
</dbReference>
<keyword evidence="1" id="KW-0812">Transmembrane</keyword>
<dbReference type="WBParaSite" id="NBR_0001890301-mRNA-1">
    <property type="protein sequence ID" value="NBR_0001890301-mRNA-1"/>
    <property type="gene ID" value="NBR_0001890301"/>
</dbReference>
<sequence>MGNVLHTNNQLVCHDTLETCKSFCQNSECVFADKCNGAEKKFVCLPLDFRFITWLMFGCFLIVLLVCSSLVACYVCRAARASLRWQTRHSPHRDVVFNNPGRVHHIELDHGRHKIVPNQRR</sequence>
<proteinExistence type="predicted"/>
<keyword evidence="3" id="KW-1185">Reference proteome</keyword>
<evidence type="ECO:0000313" key="2">
    <source>
        <dbReference type="EMBL" id="VDL82632.1"/>
    </source>
</evidence>
<protein>
    <submittedName>
        <fullName evidence="2 4">Uncharacterized protein</fullName>
    </submittedName>
</protein>
<accession>A0A0N4YNT3</accession>
<reference evidence="4" key="1">
    <citation type="submission" date="2017-02" db="UniProtKB">
        <authorList>
            <consortium name="WormBaseParasite"/>
        </authorList>
    </citation>
    <scope>IDENTIFICATION</scope>
</reference>
<name>A0A0N4YNT3_NIPBR</name>
<keyword evidence="1" id="KW-0472">Membrane</keyword>
<feature type="transmembrane region" description="Helical" evidence="1">
    <location>
        <begin position="51"/>
        <end position="76"/>
    </location>
</feature>
<reference evidence="2 3" key="2">
    <citation type="submission" date="2018-11" db="EMBL/GenBank/DDBJ databases">
        <authorList>
            <consortium name="Pathogen Informatics"/>
        </authorList>
    </citation>
    <scope>NUCLEOTIDE SEQUENCE [LARGE SCALE GENOMIC DNA]</scope>
</reference>
<evidence type="ECO:0000256" key="1">
    <source>
        <dbReference type="SAM" id="Phobius"/>
    </source>
</evidence>
<dbReference type="AlphaFoldDB" id="A0A0N4YNT3"/>